<organism evidence="1 2">
    <name type="scientific">Pseudomonas phage Noxifer</name>
    <dbReference type="NCBI Taxonomy" id="2006684"/>
    <lineage>
        <taxon>Viruses</taxon>
        <taxon>Duplodnaviria</taxon>
        <taxon>Heunggongvirae</taxon>
        <taxon>Uroviricota</taxon>
        <taxon>Caudoviricetes</taxon>
        <taxon>Chimalliviridae</taxon>
        <taxon>Noxifervirus</taxon>
        <taxon>Noxifervirus noxifer</taxon>
    </lineage>
</organism>
<accession>A0A1Y0SXM7</accession>
<gene>
    <name evidence="1" type="ORF">NOXIFER_205</name>
</gene>
<evidence type="ECO:0000313" key="2">
    <source>
        <dbReference type="Proteomes" id="UP000224829"/>
    </source>
</evidence>
<dbReference type="Proteomes" id="UP000224829">
    <property type="component" value="Segment"/>
</dbReference>
<dbReference type="EMBL" id="MF063068">
    <property type="protein sequence ID" value="ARV77374.1"/>
    <property type="molecule type" value="Genomic_DNA"/>
</dbReference>
<keyword evidence="2" id="KW-1185">Reference proteome</keyword>
<reference evidence="1 2" key="1">
    <citation type="submission" date="2017-05" db="EMBL/GenBank/DDBJ databases">
        <authorList>
            <person name="Song R."/>
            <person name="Chenine A.L."/>
            <person name="Ruprecht R.M."/>
        </authorList>
    </citation>
    <scope>NUCLEOTIDE SEQUENCE [LARGE SCALE GENOMIC DNA]</scope>
</reference>
<sequence length="145" mass="17681">MSQEWPVNARYIPMSTFNNPYVYKRPMPAELADNRLWQLAYGEFRAPKYMAVMRDYIDNFDWDNVKESDVAMAQKLMIVWVLIPQNRMLEWPTMAQKLNEFAIRLRKLYNDWYYKYHNASIDMVWIVNDVEWYALIEEPYARLHP</sequence>
<name>A0A1Y0SXM7_9CAUD</name>
<evidence type="ECO:0000313" key="1">
    <source>
        <dbReference type="EMBL" id="ARV77374.1"/>
    </source>
</evidence>
<protein>
    <submittedName>
        <fullName evidence="1">Uncharacterized protein</fullName>
    </submittedName>
</protein>
<proteinExistence type="predicted"/>